<comment type="caution">
    <text evidence="3">The sequence shown here is derived from an EMBL/GenBank/DDBJ whole genome shotgun (WGS) entry which is preliminary data.</text>
</comment>
<dbReference type="PANTHER" id="PTHR35606">
    <property type="entry name" value="CELLULOSE-BINDING FAMILY II PROTEIN"/>
    <property type="match status" value="1"/>
</dbReference>
<proteinExistence type="predicted"/>
<gene>
    <name evidence="3" type="ORF">N657DRAFT_707012</name>
</gene>
<dbReference type="AlphaFoldDB" id="A0AAN6YZQ8"/>
<evidence type="ECO:0008006" key="5">
    <source>
        <dbReference type="Google" id="ProtNLM"/>
    </source>
</evidence>
<keyword evidence="2" id="KW-0732">Signal</keyword>
<evidence type="ECO:0000313" key="4">
    <source>
        <dbReference type="Proteomes" id="UP001302602"/>
    </source>
</evidence>
<organism evidence="3 4">
    <name type="scientific">Parathielavia appendiculata</name>
    <dbReference type="NCBI Taxonomy" id="2587402"/>
    <lineage>
        <taxon>Eukaryota</taxon>
        <taxon>Fungi</taxon>
        <taxon>Dikarya</taxon>
        <taxon>Ascomycota</taxon>
        <taxon>Pezizomycotina</taxon>
        <taxon>Sordariomycetes</taxon>
        <taxon>Sordariomycetidae</taxon>
        <taxon>Sordariales</taxon>
        <taxon>Chaetomiaceae</taxon>
        <taxon>Parathielavia</taxon>
    </lineage>
</organism>
<dbReference type="GeneID" id="87834163"/>
<feature type="compositionally biased region" description="Polar residues" evidence="1">
    <location>
        <begin position="367"/>
        <end position="378"/>
    </location>
</feature>
<protein>
    <recommendedName>
        <fullName evidence="5">Cellulose-binding family ii</fullName>
    </recommendedName>
</protein>
<accession>A0AAN6YZQ8</accession>
<feature type="compositionally biased region" description="Basic and acidic residues" evidence="1">
    <location>
        <begin position="335"/>
        <end position="344"/>
    </location>
</feature>
<reference evidence="3" key="2">
    <citation type="submission" date="2023-05" db="EMBL/GenBank/DDBJ databases">
        <authorList>
            <consortium name="Lawrence Berkeley National Laboratory"/>
            <person name="Steindorff A."/>
            <person name="Hensen N."/>
            <person name="Bonometti L."/>
            <person name="Westerberg I."/>
            <person name="Brannstrom I.O."/>
            <person name="Guillou S."/>
            <person name="Cros-Aarteil S."/>
            <person name="Calhoun S."/>
            <person name="Haridas S."/>
            <person name="Kuo A."/>
            <person name="Mondo S."/>
            <person name="Pangilinan J."/>
            <person name="Riley R."/>
            <person name="Labutti K."/>
            <person name="Andreopoulos B."/>
            <person name="Lipzen A."/>
            <person name="Chen C."/>
            <person name="Yanf M."/>
            <person name="Daum C."/>
            <person name="Ng V."/>
            <person name="Clum A."/>
            <person name="Ohm R."/>
            <person name="Martin F."/>
            <person name="Silar P."/>
            <person name="Natvig D."/>
            <person name="Lalanne C."/>
            <person name="Gautier V."/>
            <person name="Ament-Velasquez S.L."/>
            <person name="Kruys A."/>
            <person name="Hutchinson M.I."/>
            <person name="Powell A.J."/>
            <person name="Barry K."/>
            <person name="Miller A.N."/>
            <person name="Grigoriev I.V."/>
            <person name="Debuchy R."/>
            <person name="Gladieux P."/>
            <person name="Thoren M.H."/>
            <person name="Johannesson H."/>
        </authorList>
    </citation>
    <scope>NUCLEOTIDE SEQUENCE</scope>
    <source>
        <strain evidence="3">CBS 731.68</strain>
    </source>
</reference>
<reference evidence="3" key="1">
    <citation type="journal article" date="2023" name="Mol. Phylogenet. Evol.">
        <title>Genome-scale phylogeny and comparative genomics of the fungal order Sordariales.</title>
        <authorList>
            <person name="Hensen N."/>
            <person name="Bonometti L."/>
            <person name="Westerberg I."/>
            <person name="Brannstrom I.O."/>
            <person name="Guillou S."/>
            <person name="Cros-Aarteil S."/>
            <person name="Calhoun S."/>
            <person name="Haridas S."/>
            <person name="Kuo A."/>
            <person name="Mondo S."/>
            <person name="Pangilinan J."/>
            <person name="Riley R."/>
            <person name="LaButti K."/>
            <person name="Andreopoulos B."/>
            <person name="Lipzen A."/>
            <person name="Chen C."/>
            <person name="Yan M."/>
            <person name="Daum C."/>
            <person name="Ng V."/>
            <person name="Clum A."/>
            <person name="Steindorff A."/>
            <person name="Ohm R.A."/>
            <person name="Martin F."/>
            <person name="Silar P."/>
            <person name="Natvig D.O."/>
            <person name="Lalanne C."/>
            <person name="Gautier V."/>
            <person name="Ament-Velasquez S.L."/>
            <person name="Kruys A."/>
            <person name="Hutchinson M.I."/>
            <person name="Powell A.J."/>
            <person name="Barry K."/>
            <person name="Miller A.N."/>
            <person name="Grigoriev I.V."/>
            <person name="Debuchy R."/>
            <person name="Gladieux P."/>
            <person name="Hiltunen Thoren M."/>
            <person name="Johannesson H."/>
        </authorList>
    </citation>
    <scope>NUCLEOTIDE SEQUENCE</scope>
    <source>
        <strain evidence="3">CBS 731.68</strain>
    </source>
</reference>
<dbReference type="RefSeq" id="XP_062643346.1">
    <property type="nucleotide sequence ID" value="XM_062797391.1"/>
</dbReference>
<feature type="region of interest" description="Disordered" evidence="1">
    <location>
        <begin position="305"/>
        <end position="419"/>
    </location>
</feature>
<name>A0AAN6YZQ8_9PEZI</name>
<feature type="signal peptide" evidence="2">
    <location>
        <begin position="1"/>
        <end position="19"/>
    </location>
</feature>
<feature type="compositionally biased region" description="Low complexity" evidence="1">
    <location>
        <begin position="346"/>
        <end position="366"/>
    </location>
</feature>
<sequence length="419" mass="45475">MRFIATAGLVACAASTVAAHTPSSSSSSDLDPSVWQKLSAASHRPSFMRRYARNRPVKRQSGWNPPSELTTPLKEVWDHCLETYSDGNLYGFKNYGWDQIMATNGTISMCVRWDSTSSVTAAQRTTIATVLNVQYQKWFQWLYGYDNFPFSNVAVNVVGWAVRDNNLLEGDTSGIDVYTGTDDAGVPQCAPACGRYFNQDGDYSGCPSGADRHYDQSLWLTDGLSGGFGGDWGQQVGKEYFLEALSSENIHILLHEMGHTFGLDDYWTPTGVTNFIMLAGSSTEITEFDGWMMRNWWYELSRNRGWQSSSRSGSSSPSTTTSPVPAATSSAPHFSGEKSSEDTKFSTTTTNPATATASSASQQSTPLVSTSTAPVSSETATQAAPVVTSAAPATTSWIPQQGSPFGGSCRGRQGRRRRA</sequence>
<dbReference type="PANTHER" id="PTHR35606:SF4">
    <property type="entry name" value="CELLULOSE-BINDING FAMILY II PROTEIN"/>
    <property type="match status" value="1"/>
</dbReference>
<evidence type="ECO:0000256" key="2">
    <source>
        <dbReference type="SAM" id="SignalP"/>
    </source>
</evidence>
<evidence type="ECO:0000313" key="3">
    <source>
        <dbReference type="EMBL" id="KAK4119573.1"/>
    </source>
</evidence>
<feature type="compositionally biased region" description="Low complexity" evidence="1">
    <location>
        <begin position="308"/>
        <end position="332"/>
    </location>
</feature>
<keyword evidence="4" id="KW-1185">Reference proteome</keyword>
<feature type="compositionally biased region" description="Low complexity" evidence="1">
    <location>
        <begin position="379"/>
        <end position="396"/>
    </location>
</feature>
<evidence type="ECO:0000256" key="1">
    <source>
        <dbReference type="SAM" id="MobiDB-lite"/>
    </source>
</evidence>
<dbReference type="Proteomes" id="UP001302602">
    <property type="component" value="Unassembled WGS sequence"/>
</dbReference>
<dbReference type="EMBL" id="MU853247">
    <property type="protein sequence ID" value="KAK4119573.1"/>
    <property type="molecule type" value="Genomic_DNA"/>
</dbReference>
<feature type="chain" id="PRO_5042914931" description="Cellulose-binding family ii" evidence="2">
    <location>
        <begin position="20"/>
        <end position="419"/>
    </location>
</feature>